<name>A0A545T9R6_9GAMM</name>
<dbReference type="NCBIfam" id="NF008362">
    <property type="entry name" value="PRK11152.1"/>
    <property type="match status" value="1"/>
</dbReference>
<protein>
    <submittedName>
        <fullName evidence="1">Acetolactate synthase 2 small subunit</fullName>
        <ecNumber evidence="1">2.2.1.6</ecNumber>
    </submittedName>
</protein>
<dbReference type="AlphaFoldDB" id="A0A545T9R6"/>
<keyword evidence="2" id="KW-1185">Reference proteome</keyword>
<comment type="caution">
    <text evidence="1">The sequence shown here is derived from an EMBL/GenBank/DDBJ whole genome shotgun (WGS) entry which is preliminary data.</text>
</comment>
<organism evidence="1 2">
    <name type="scientific">Aliikangiella marina</name>
    <dbReference type="NCBI Taxonomy" id="1712262"/>
    <lineage>
        <taxon>Bacteria</taxon>
        <taxon>Pseudomonadati</taxon>
        <taxon>Pseudomonadota</taxon>
        <taxon>Gammaproteobacteria</taxon>
        <taxon>Oceanospirillales</taxon>
        <taxon>Pleioneaceae</taxon>
        <taxon>Aliikangiella</taxon>
    </lineage>
</organism>
<dbReference type="Pfam" id="PF13710">
    <property type="entry name" value="ACT_5"/>
    <property type="match status" value="1"/>
</dbReference>
<gene>
    <name evidence="1" type="primary">ilvM</name>
    <name evidence="1" type="ORF">FLL45_13960</name>
</gene>
<sequence>MKQHHLKIKASNHPTLLEQLLRVVRFRGFNVDHIAMNVLPQEQMVDISVNVKSQRPIHLLESQLKKLVTVDQVYVEENYAAQASF</sequence>
<proteinExistence type="predicted"/>
<dbReference type="InterPro" id="IPR045865">
    <property type="entry name" value="ACT-like_dom_sf"/>
</dbReference>
<evidence type="ECO:0000313" key="2">
    <source>
        <dbReference type="Proteomes" id="UP000317839"/>
    </source>
</evidence>
<dbReference type="EMBL" id="VIKR01000003">
    <property type="protein sequence ID" value="TQV73963.1"/>
    <property type="molecule type" value="Genomic_DNA"/>
</dbReference>
<dbReference type="Proteomes" id="UP000317839">
    <property type="component" value="Unassembled WGS sequence"/>
</dbReference>
<dbReference type="SUPFAM" id="SSF55021">
    <property type="entry name" value="ACT-like"/>
    <property type="match status" value="1"/>
</dbReference>
<evidence type="ECO:0000313" key="1">
    <source>
        <dbReference type="EMBL" id="TQV73963.1"/>
    </source>
</evidence>
<dbReference type="GO" id="GO:0003984">
    <property type="term" value="F:acetolactate synthase activity"/>
    <property type="evidence" value="ECO:0007669"/>
    <property type="project" value="UniProtKB-EC"/>
</dbReference>
<dbReference type="OrthoDB" id="6198158at2"/>
<dbReference type="Gene3D" id="3.30.70.260">
    <property type="match status" value="1"/>
</dbReference>
<dbReference type="RefSeq" id="WP_142942670.1">
    <property type="nucleotide sequence ID" value="NZ_VIKR01000003.1"/>
</dbReference>
<keyword evidence="1" id="KW-0808">Transferase</keyword>
<reference evidence="1 2" key="1">
    <citation type="submission" date="2019-06" db="EMBL/GenBank/DDBJ databases">
        <title>Draft genome of Aliikangiella marina GYP-15.</title>
        <authorList>
            <person name="Wang G."/>
        </authorList>
    </citation>
    <scope>NUCLEOTIDE SEQUENCE [LARGE SCALE GENOMIC DNA]</scope>
    <source>
        <strain evidence="1 2">GYP-15</strain>
    </source>
</reference>
<dbReference type="EC" id="2.2.1.6" evidence="1"/>
<accession>A0A545T9R6</accession>